<keyword evidence="1" id="KW-0238">DNA-binding</keyword>
<name>A0A7W7GFP5_9ACTN</name>
<dbReference type="EMBL" id="JACHND010000001">
    <property type="protein sequence ID" value="MBB4705281.1"/>
    <property type="molecule type" value="Genomic_DNA"/>
</dbReference>
<dbReference type="GO" id="GO:0003677">
    <property type="term" value="F:DNA binding"/>
    <property type="evidence" value="ECO:0007669"/>
    <property type="project" value="UniProtKB-KW"/>
</dbReference>
<sequence length="134" mass="14925">MEPFGRPDAAELRAYADELRATFTRLHEEAPALHEKARAVQVTEKSRDGLISATVGPRGDLIRLDIDPRVYRRPDSRELADSITETVHRAAEKARAKVVELFEPLIPADQMAAHLDGDLERVLDQMAGRMLGKG</sequence>
<dbReference type="RefSeq" id="WP_239123217.1">
    <property type="nucleotide sequence ID" value="NZ_BOOV01000020.1"/>
</dbReference>
<protein>
    <submittedName>
        <fullName evidence="1">DNA-binding protein YbaB</fullName>
    </submittedName>
</protein>
<accession>A0A7W7GFP5</accession>
<reference evidence="1 2" key="1">
    <citation type="submission" date="2020-08" db="EMBL/GenBank/DDBJ databases">
        <title>Sequencing the genomes of 1000 actinobacteria strains.</title>
        <authorList>
            <person name="Klenk H.-P."/>
        </authorList>
    </citation>
    <scope>NUCLEOTIDE SEQUENCE [LARGE SCALE GENOMIC DNA]</scope>
    <source>
        <strain evidence="1 2">DSM 45784</strain>
    </source>
</reference>
<evidence type="ECO:0000313" key="2">
    <source>
        <dbReference type="Proteomes" id="UP000542210"/>
    </source>
</evidence>
<dbReference type="Proteomes" id="UP000542210">
    <property type="component" value="Unassembled WGS sequence"/>
</dbReference>
<dbReference type="AlphaFoldDB" id="A0A7W7GFP5"/>
<dbReference type="InterPro" id="IPR036894">
    <property type="entry name" value="YbaB-like_sf"/>
</dbReference>
<dbReference type="Pfam" id="PF02575">
    <property type="entry name" value="YbaB_DNA_bd"/>
    <property type="match status" value="1"/>
</dbReference>
<keyword evidence="2" id="KW-1185">Reference proteome</keyword>
<organism evidence="1 2">
    <name type="scientific">Sphaerisporangium siamense</name>
    <dbReference type="NCBI Taxonomy" id="795645"/>
    <lineage>
        <taxon>Bacteria</taxon>
        <taxon>Bacillati</taxon>
        <taxon>Actinomycetota</taxon>
        <taxon>Actinomycetes</taxon>
        <taxon>Streptosporangiales</taxon>
        <taxon>Streptosporangiaceae</taxon>
        <taxon>Sphaerisporangium</taxon>
    </lineage>
</organism>
<evidence type="ECO:0000313" key="1">
    <source>
        <dbReference type="EMBL" id="MBB4705281.1"/>
    </source>
</evidence>
<dbReference type="InterPro" id="IPR004401">
    <property type="entry name" value="YbaB/EbfC"/>
</dbReference>
<gene>
    <name evidence="1" type="ORF">BJ982_006825</name>
</gene>
<dbReference type="SUPFAM" id="SSF82607">
    <property type="entry name" value="YbaB-like"/>
    <property type="match status" value="1"/>
</dbReference>
<comment type="caution">
    <text evidence="1">The sequence shown here is derived from an EMBL/GenBank/DDBJ whole genome shotgun (WGS) entry which is preliminary data.</text>
</comment>
<dbReference type="Gene3D" id="3.30.1310.10">
    <property type="entry name" value="Nucleoid-associated protein YbaB-like domain"/>
    <property type="match status" value="1"/>
</dbReference>
<proteinExistence type="predicted"/>